<dbReference type="STRING" id="146018.BN2156_04002"/>
<gene>
    <name evidence="2" type="ORF">BN2156_04002</name>
</gene>
<dbReference type="EMBL" id="CWKH01000002">
    <property type="protein sequence ID" value="CRZ17121.1"/>
    <property type="molecule type" value="Genomic_DNA"/>
</dbReference>
<reference evidence="3" key="1">
    <citation type="submission" date="2015-07" db="EMBL/GenBank/DDBJ databases">
        <authorList>
            <person name="Urmite Genomes"/>
        </authorList>
    </citation>
    <scope>NUCLEOTIDE SEQUENCE [LARGE SCALE GENOMIC DNA]</scope>
    <source>
        <strain evidence="3">type strain: ATCC 49404</strain>
    </source>
</reference>
<accession>A0A0H5RTL0</accession>
<keyword evidence="3" id="KW-1185">Reference proteome</keyword>
<dbReference type="AlphaFoldDB" id="A0A0H5RTL0"/>
<sequence>MTAVNPLIHPQFPSTPSGNRVARPYLTGHYRQTYIGSVNSDAGADGRNV</sequence>
<organism evidence="2 3">
    <name type="scientific">Mycolicibacterium neworleansense</name>
    <dbReference type="NCBI Taxonomy" id="146018"/>
    <lineage>
        <taxon>Bacteria</taxon>
        <taxon>Bacillati</taxon>
        <taxon>Actinomycetota</taxon>
        <taxon>Actinomycetes</taxon>
        <taxon>Mycobacteriales</taxon>
        <taxon>Mycobacteriaceae</taxon>
        <taxon>Mycolicibacterium</taxon>
    </lineage>
</organism>
<evidence type="ECO:0000313" key="2">
    <source>
        <dbReference type="EMBL" id="CRZ17121.1"/>
    </source>
</evidence>
<dbReference type="Proteomes" id="UP000199147">
    <property type="component" value="Unassembled WGS sequence"/>
</dbReference>
<name>A0A0H5RTL0_9MYCO</name>
<evidence type="ECO:0000256" key="1">
    <source>
        <dbReference type="SAM" id="MobiDB-lite"/>
    </source>
</evidence>
<proteinExistence type="predicted"/>
<evidence type="ECO:0000313" key="3">
    <source>
        <dbReference type="Proteomes" id="UP000199147"/>
    </source>
</evidence>
<feature type="region of interest" description="Disordered" evidence="1">
    <location>
        <begin position="1"/>
        <end position="23"/>
    </location>
</feature>
<protein>
    <submittedName>
        <fullName evidence="2">Uncharacterized protein</fullName>
    </submittedName>
</protein>
<dbReference type="RefSeq" id="WP_159402854.1">
    <property type="nucleotide sequence ID" value="NZ_CWKH01000002.1"/>
</dbReference>